<dbReference type="KEGG" id="mmad:MMJJ_06370"/>
<dbReference type="EMBL" id="JAGINF010000002">
    <property type="protein sequence ID" value="MBP2219457.1"/>
    <property type="molecule type" value="Genomic_DNA"/>
</dbReference>
<dbReference type="GeneID" id="36101729"/>
<evidence type="ECO:0000313" key="8">
    <source>
        <dbReference type="EMBL" id="MBB6067969.1"/>
    </source>
</evidence>
<dbReference type="InterPro" id="IPR002912">
    <property type="entry name" value="ACT_dom"/>
</dbReference>
<proteinExistence type="predicted"/>
<accession>A0A2L1C9S4</accession>
<dbReference type="AlphaFoldDB" id="A0A2L1C9S4"/>
<dbReference type="InterPro" id="IPR015832">
    <property type="entry name" value="UCP006363_ACT"/>
</dbReference>
<dbReference type="EMBL" id="JACHEC010000002">
    <property type="protein sequence ID" value="MBB6401670.1"/>
    <property type="molecule type" value="Genomic_DNA"/>
</dbReference>
<evidence type="ECO:0000313" key="14">
    <source>
        <dbReference type="Proteomes" id="UP000522365"/>
    </source>
</evidence>
<organism evidence="2 13">
    <name type="scientific">Methanococcus maripaludis</name>
    <name type="common">Methanococcus deltae</name>
    <dbReference type="NCBI Taxonomy" id="39152"/>
    <lineage>
        <taxon>Archaea</taxon>
        <taxon>Methanobacteriati</taxon>
        <taxon>Methanobacteriota</taxon>
        <taxon>Methanomada group</taxon>
        <taxon>Methanococci</taxon>
        <taxon>Methanococcales</taxon>
        <taxon>Methanococcaceae</taxon>
        <taxon>Methanococcus</taxon>
    </lineage>
</organism>
<dbReference type="Proteomes" id="UP000568063">
    <property type="component" value="Unassembled WGS sequence"/>
</dbReference>
<dbReference type="EMBL" id="JACDUI010000002">
    <property type="protein sequence ID" value="MBA2840804.1"/>
    <property type="molecule type" value="Genomic_DNA"/>
</dbReference>
<evidence type="ECO:0000313" key="7">
    <source>
        <dbReference type="EMBL" id="MBA2864513.1"/>
    </source>
</evidence>
<dbReference type="Proteomes" id="UP000567099">
    <property type="component" value="Unassembled WGS sequence"/>
</dbReference>
<feature type="domain" description="ACT" evidence="1">
    <location>
        <begin position="4"/>
        <end position="76"/>
    </location>
</feature>
<dbReference type="CDD" id="cd04874">
    <property type="entry name" value="ACT_Af1403"/>
    <property type="match status" value="1"/>
</dbReference>
<dbReference type="Proteomes" id="UP000536195">
    <property type="component" value="Unassembled WGS sequence"/>
</dbReference>
<gene>
    <name evidence="11" type="ORF">HNP85_001822</name>
    <name evidence="3" type="ORF">HNP87_001336</name>
    <name evidence="4" type="ORF">HNP89_001026</name>
    <name evidence="6" type="ORF">HNP91_001325</name>
    <name evidence="9" type="ORF">HNP92_000975</name>
    <name evidence="5" type="ORF">HNP93_001496</name>
    <name evidence="7" type="ORF">HNP94_001535</name>
    <name evidence="10" type="ORF">HNP96_001406</name>
    <name evidence="8" type="ORF">HNP97_001482</name>
    <name evidence="12" type="ORF">J2745_000934</name>
    <name evidence="2" type="ORF">MMJJ_06370</name>
</gene>
<name>A0A2L1C9S4_METMI</name>
<dbReference type="EMBL" id="JACHED010000003">
    <property type="protein sequence ID" value="MBB6497363.1"/>
    <property type="molecule type" value="Genomic_DNA"/>
</dbReference>
<dbReference type="EMBL" id="JACDUM010000002">
    <property type="protein sequence ID" value="MBA2860510.1"/>
    <property type="molecule type" value="Genomic_DNA"/>
</dbReference>
<evidence type="ECO:0000313" key="20">
    <source>
        <dbReference type="Proteomes" id="UP000584706"/>
    </source>
</evidence>
<reference evidence="14 16" key="3">
    <citation type="submission" date="2020-07" db="EMBL/GenBank/DDBJ databases">
        <title>Genomic Encyclopedia of Type Strains, Phase IV (KMG-V): Genome sequencing to study the core and pangenomes of soil and plant-associated prokaryotes.</title>
        <authorList>
            <person name="Whitman W."/>
        </authorList>
    </citation>
    <scope>NUCLEOTIDE SEQUENCE [LARGE SCALE GENOMIC DNA]</scope>
    <source>
        <strain evidence="3 17">A4</strain>
        <strain evidence="9 15">C11</strain>
        <strain evidence="5 16">C12</strain>
        <strain evidence="7 18">C13</strain>
        <strain evidence="6 19">C9</strain>
        <strain evidence="10 21">D1</strain>
        <strain evidence="8 20">DSM 7078</strain>
        <strain evidence="11">RC</strain>
        <strain evidence="4 14">S1</strain>
    </source>
</reference>
<dbReference type="Gene3D" id="3.40.50.10550">
    <property type="entry name" value="Hypothetical protein af1403, domain 2"/>
    <property type="match status" value="1"/>
</dbReference>
<evidence type="ECO:0000259" key="1">
    <source>
        <dbReference type="PROSITE" id="PS51671"/>
    </source>
</evidence>
<dbReference type="PIRSF" id="PIRSF006363">
    <property type="entry name" value="UCP006363_ACT"/>
    <property type="match status" value="1"/>
</dbReference>
<dbReference type="Proteomes" id="UP000584706">
    <property type="component" value="Unassembled WGS sequence"/>
</dbReference>
<dbReference type="SUPFAM" id="SSF52172">
    <property type="entry name" value="CheY-like"/>
    <property type="match status" value="1"/>
</dbReference>
<dbReference type="Gene3D" id="3.30.70.260">
    <property type="match status" value="1"/>
</dbReference>
<dbReference type="Proteomes" id="UP000722095">
    <property type="component" value="Unassembled WGS sequence"/>
</dbReference>
<evidence type="ECO:0000313" key="19">
    <source>
        <dbReference type="Proteomes" id="UP000568063"/>
    </source>
</evidence>
<dbReference type="InterPro" id="IPR045865">
    <property type="entry name" value="ACT-like_dom_sf"/>
</dbReference>
<dbReference type="Proteomes" id="UP000590564">
    <property type="component" value="Unassembled WGS sequence"/>
</dbReference>
<dbReference type="Pfam" id="PF01842">
    <property type="entry name" value="ACT"/>
    <property type="match status" value="1"/>
</dbReference>
<evidence type="ECO:0000313" key="15">
    <source>
        <dbReference type="Proteomes" id="UP000536195"/>
    </source>
</evidence>
<evidence type="ECO:0000313" key="16">
    <source>
        <dbReference type="Proteomes" id="UP000558015"/>
    </source>
</evidence>
<evidence type="ECO:0000313" key="10">
    <source>
        <dbReference type="EMBL" id="MBB6497363.1"/>
    </source>
</evidence>
<dbReference type="EMBL" id="JACHIQ010000003">
    <property type="protein sequence ID" value="MBB6067969.1"/>
    <property type="molecule type" value="Genomic_DNA"/>
</dbReference>
<evidence type="ECO:0000313" key="13">
    <source>
        <dbReference type="Proteomes" id="UP000239462"/>
    </source>
</evidence>
<evidence type="ECO:0000313" key="3">
    <source>
        <dbReference type="EMBL" id="MBA2840804.1"/>
    </source>
</evidence>
<evidence type="ECO:0000313" key="6">
    <source>
        <dbReference type="EMBL" id="MBA2860510.1"/>
    </source>
</evidence>
<reference evidence="13" key="1">
    <citation type="journal article" date="2018" name="Genome Announc.">
        <title>Complete Genome Sequence of the Methanococcus maripaludis Type Strain JJ (DSM 2067), a Model for Selenoprotein Synthesis in Archaea.</title>
        <authorList>
            <person name="Poehlein A."/>
            <person name="Heym D."/>
            <person name="Quitzke V."/>
            <person name="Fersch J."/>
            <person name="Daniel R."/>
            <person name="Rother M."/>
        </authorList>
    </citation>
    <scope>NUCLEOTIDE SEQUENCE [LARGE SCALE GENOMIC DNA]</scope>
    <source>
        <strain evidence="13">DSM 2067</strain>
    </source>
</reference>
<evidence type="ECO:0000313" key="2">
    <source>
        <dbReference type="EMBL" id="AVB76053.1"/>
    </source>
</evidence>
<dbReference type="Proteomes" id="UP000563838">
    <property type="component" value="Unassembled WGS sequence"/>
</dbReference>
<dbReference type="EMBL" id="JAFBBC010000002">
    <property type="protein sequence ID" value="MBM7410127.1"/>
    <property type="molecule type" value="Genomic_DNA"/>
</dbReference>
<dbReference type="EMBL" id="JACDUO010000002">
    <property type="protein sequence ID" value="MBA2864513.1"/>
    <property type="molecule type" value="Genomic_DNA"/>
</dbReference>
<evidence type="ECO:0000313" key="17">
    <source>
        <dbReference type="Proteomes" id="UP000563838"/>
    </source>
</evidence>
<dbReference type="Proteomes" id="UP000522365">
    <property type="component" value="Unassembled WGS sequence"/>
</dbReference>
<dbReference type="InterPro" id="IPR011006">
    <property type="entry name" value="CheY-like_superfamily"/>
</dbReference>
<dbReference type="EMBL" id="JACDUK010000002">
    <property type="protein sequence ID" value="MBA2853069.1"/>
    <property type="molecule type" value="Genomic_DNA"/>
</dbReference>
<dbReference type="Proteomes" id="UP000742560">
    <property type="component" value="Unassembled WGS sequence"/>
</dbReference>
<evidence type="ECO:0000313" key="18">
    <source>
        <dbReference type="Proteomes" id="UP000567099"/>
    </source>
</evidence>
<evidence type="ECO:0000313" key="21">
    <source>
        <dbReference type="Proteomes" id="UP000590564"/>
    </source>
</evidence>
<sequence>MQLGLTVIAEDRVGILYRLTGIISELNANIVYTQQFIVGENTGLIYMELDGVEDEENLAGKLEKLEFVKKVETHKTMKKIFGKRVLIFGGGAQVAQVAMGAISEADRHNIRGERISVDTMAVVGEENLADAILAIKTLPRAGVLVLAGSLMGGAITKAVEEVKKDTNIPVICLNMFGSLPKLADLIVTDPLQAGVIAVMTVADTAKFDITKVRGRIL</sequence>
<evidence type="ECO:0000313" key="4">
    <source>
        <dbReference type="EMBL" id="MBA2853069.1"/>
    </source>
</evidence>
<protein>
    <submittedName>
        <fullName evidence="3">Energy-converting hydrogenase B subunit Q</fullName>
    </submittedName>
</protein>
<reference evidence="2" key="2">
    <citation type="submission" date="2018-02" db="EMBL/GenBank/DDBJ databases">
        <title>Complete genome sequence of the Methanococcus maripaludis type strain JJ (DSM 2067), a model for selenoprotein synthesis in Archaea.</title>
        <authorList>
            <person name="Poehlein A."/>
            <person name="Heym D."/>
            <person name="Quitzke V."/>
            <person name="Fersch J."/>
            <person name="Daniel R."/>
            <person name="Rother M."/>
        </authorList>
    </citation>
    <scope>NUCLEOTIDE SEQUENCE [LARGE SCALE GENOMIC DNA]</scope>
    <source>
        <strain evidence="2">DSM 2067</strain>
    </source>
</reference>
<evidence type="ECO:0000313" key="9">
    <source>
        <dbReference type="EMBL" id="MBB6401670.1"/>
    </source>
</evidence>
<evidence type="ECO:0000313" key="5">
    <source>
        <dbReference type="EMBL" id="MBA2858795.1"/>
    </source>
</evidence>
<evidence type="ECO:0000313" key="12">
    <source>
        <dbReference type="EMBL" id="MBP2219457.1"/>
    </source>
</evidence>
<dbReference type="Pfam" id="PF18462">
    <property type="entry name" value="DUF5612"/>
    <property type="match status" value="1"/>
</dbReference>
<dbReference type="Proteomes" id="UP000239462">
    <property type="component" value="Chromosome"/>
</dbReference>
<dbReference type="EMBL" id="JACDUN010000001">
    <property type="protein sequence ID" value="MBA2858795.1"/>
    <property type="molecule type" value="Genomic_DNA"/>
</dbReference>
<reference evidence="12" key="4">
    <citation type="submission" date="2021-03" db="EMBL/GenBank/DDBJ databases">
        <title>Genomic Encyclopedia of Type Strains, Phase IV (KMG-IV): sequencing the most valuable type-strain genomes for metagenomic binning, comparative biology and taxonomic classification.</title>
        <authorList>
            <person name="Goeker M."/>
        </authorList>
    </citation>
    <scope>NUCLEOTIDE SEQUENCE</scope>
    <source>
        <strain evidence="12">DSM 2771</strain>
    </source>
</reference>
<dbReference type="SUPFAM" id="SSF55021">
    <property type="entry name" value="ACT-like"/>
    <property type="match status" value="1"/>
</dbReference>
<evidence type="ECO:0000313" key="11">
    <source>
        <dbReference type="EMBL" id="MBM7410127.1"/>
    </source>
</evidence>
<dbReference type="RefSeq" id="WP_104837651.1">
    <property type="nucleotide sequence ID" value="NZ_CP026606.1"/>
</dbReference>
<dbReference type="InterPro" id="IPR040537">
    <property type="entry name" value="DUF5612"/>
</dbReference>
<dbReference type="EMBL" id="CP026606">
    <property type="protein sequence ID" value="AVB76053.1"/>
    <property type="molecule type" value="Genomic_DNA"/>
</dbReference>
<dbReference type="PROSITE" id="PS51671">
    <property type="entry name" value="ACT"/>
    <property type="match status" value="1"/>
</dbReference>
<dbReference type="Proteomes" id="UP000558015">
    <property type="component" value="Unassembled WGS sequence"/>
</dbReference>